<evidence type="ECO:0000256" key="7">
    <source>
        <dbReference type="ARBA" id="ARBA00023136"/>
    </source>
</evidence>
<dbReference type="InterPro" id="IPR005198">
    <property type="entry name" value="Glyco_hydro_76"/>
</dbReference>
<feature type="chain" id="PRO_5028839520" description="mannan endo-1,6-alpha-mannosidase" evidence="11">
    <location>
        <begin position="21"/>
        <end position="596"/>
    </location>
</feature>
<dbReference type="Gene3D" id="1.50.10.20">
    <property type="match status" value="1"/>
</dbReference>
<dbReference type="OrthoDB" id="4187847at2759"/>
<evidence type="ECO:0000256" key="10">
    <source>
        <dbReference type="SAM" id="MobiDB-lite"/>
    </source>
</evidence>
<evidence type="ECO:0000256" key="6">
    <source>
        <dbReference type="ARBA" id="ARBA00022801"/>
    </source>
</evidence>
<organism evidence="12 13">
    <name type="scientific">Massariosphaeria phaeospora</name>
    <dbReference type="NCBI Taxonomy" id="100035"/>
    <lineage>
        <taxon>Eukaryota</taxon>
        <taxon>Fungi</taxon>
        <taxon>Dikarya</taxon>
        <taxon>Ascomycota</taxon>
        <taxon>Pezizomycotina</taxon>
        <taxon>Dothideomycetes</taxon>
        <taxon>Pleosporomycetidae</taxon>
        <taxon>Pleosporales</taxon>
        <taxon>Pleosporales incertae sedis</taxon>
        <taxon>Massariosphaeria</taxon>
    </lineage>
</organism>
<keyword evidence="9" id="KW-0326">Glycosidase</keyword>
<dbReference type="InterPro" id="IPR008928">
    <property type="entry name" value="6-hairpin_glycosidase_sf"/>
</dbReference>
<name>A0A7C8I7C2_9PLEO</name>
<dbReference type="GO" id="GO:0009272">
    <property type="term" value="P:fungal-type cell wall biogenesis"/>
    <property type="evidence" value="ECO:0007669"/>
    <property type="project" value="TreeGrafter"/>
</dbReference>
<feature type="signal peptide" evidence="11">
    <location>
        <begin position="1"/>
        <end position="20"/>
    </location>
</feature>
<comment type="caution">
    <text evidence="12">The sequence shown here is derived from an EMBL/GenBank/DDBJ whole genome shotgun (WGS) entry which is preliminary data.</text>
</comment>
<accession>A0A7C8I7C2</accession>
<evidence type="ECO:0000256" key="1">
    <source>
        <dbReference type="ARBA" id="ARBA00001452"/>
    </source>
</evidence>
<protein>
    <recommendedName>
        <fullName evidence="4">mannan endo-1,6-alpha-mannosidase</fullName>
        <ecNumber evidence="4">3.2.1.101</ecNumber>
    </recommendedName>
</protein>
<dbReference type="Pfam" id="PF03663">
    <property type="entry name" value="Glyco_hydro_76"/>
    <property type="match status" value="1"/>
</dbReference>
<evidence type="ECO:0000313" key="13">
    <source>
        <dbReference type="Proteomes" id="UP000481861"/>
    </source>
</evidence>
<keyword evidence="8" id="KW-0325">Glycoprotein</keyword>
<evidence type="ECO:0000313" key="12">
    <source>
        <dbReference type="EMBL" id="KAF2867030.1"/>
    </source>
</evidence>
<dbReference type="PRINTS" id="PR01217">
    <property type="entry name" value="PRICHEXTENSN"/>
</dbReference>
<evidence type="ECO:0000256" key="3">
    <source>
        <dbReference type="ARBA" id="ARBA00009699"/>
    </source>
</evidence>
<dbReference type="PANTHER" id="PTHR12145:SF36">
    <property type="entry name" value="MANNAN ENDO-1,6-ALPHA-MANNOSIDASE DCW1"/>
    <property type="match status" value="1"/>
</dbReference>
<dbReference type="EC" id="3.2.1.101" evidence="4"/>
<feature type="region of interest" description="Disordered" evidence="10">
    <location>
        <begin position="404"/>
        <end position="512"/>
    </location>
</feature>
<evidence type="ECO:0000256" key="9">
    <source>
        <dbReference type="ARBA" id="ARBA00023295"/>
    </source>
</evidence>
<reference evidence="12 13" key="1">
    <citation type="submission" date="2020-01" db="EMBL/GenBank/DDBJ databases">
        <authorList>
            <consortium name="DOE Joint Genome Institute"/>
            <person name="Haridas S."/>
            <person name="Albert R."/>
            <person name="Binder M."/>
            <person name="Bloem J."/>
            <person name="Labutti K."/>
            <person name="Salamov A."/>
            <person name="Andreopoulos B."/>
            <person name="Baker S.E."/>
            <person name="Barry K."/>
            <person name="Bills G."/>
            <person name="Bluhm B.H."/>
            <person name="Cannon C."/>
            <person name="Castanera R."/>
            <person name="Culley D.E."/>
            <person name="Daum C."/>
            <person name="Ezra D."/>
            <person name="Gonzalez J.B."/>
            <person name="Henrissat B."/>
            <person name="Kuo A."/>
            <person name="Liang C."/>
            <person name="Lipzen A."/>
            <person name="Lutzoni F."/>
            <person name="Magnuson J."/>
            <person name="Mondo S."/>
            <person name="Nolan M."/>
            <person name="Ohm R."/>
            <person name="Pangilinan J."/>
            <person name="Park H.-J.H."/>
            <person name="Ramirez L."/>
            <person name="Alfaro M."/>
            <person name="Sun H."/>
            <person name="Tritt A."/>
            <person name="Yoshinaga Y."/>
            <person name="Zwiers L.-H.L."/>
            <person name="Turgeon B.G."/>
            <person name="Goodwin S.B."/>
            <person name="Spatafora J.W."/>
            <person name="Crous P.W."/>
            <person name="Grigoriev I.V."/>
        </authorList>
    </citation>
    <scope>NUCLEOTIDE SEQUENCE [LARGE SCALE GENOMIC DNA]</scope>
    <source>
        <strain evidence="12 13">CBS 611.86</strain>
    </source>
</reference>
<feature type="compositionally biased region" description="Polar residues" evidence="10">
    <location>
        <begin position="454"/>
        <end position="478"/>
    </location>
</feature>
<comment type="subcellular location">
    <subcellularLocation>
        <location evidence="2">Endomembrane system</location>
    </subcellularLocation>
</comment>
<dbReference type="GO" id="GO:0016052">
    <property type="term" value="P:carbohydrate catabolic process"/>
    <property type="evidence" value="ECO:0007669"/>
    <property type="project" value="InterPro"/>
</dbReference>
<feature type="compositionally biased region" description="Low complexity" evidence="10">
    <location>
        <begin position="479"/>
        <end position="499"/>
    </location>
</feature>
<dbReference type="Proteomes" id="UP000481861">
    <property type="component" value="Unassembled WGS sequence"/>
</dbReference>
<dbReference type="SUPFAM" id="SSF48208">
    <property type="entry name" value="Six-hairpin glycosidases"/>
    <property type="match status" value="1"/>
</dbReference>
<evidence type="ECO:0000256" key="5">
    <source>
        <dbReference type="ARBA" id="ARBA00022729"/>
    </source>
</evidence>
<proteinExistence type="inferred from homology"/>
<dbReference type="AlphaFoldDB" id="A0A7C8I7C2"/>
<dbReference type="PANTHER" id="PTHR12145">
    <property type="entry name" value="MANNAN ENDO-1,6-ALPHA-MANNOSIDASE DCW1"/>
    <property type="match status" value="1"/>
</dbReference>
<keyword evidence="7" id="KW-0472">Membrane</keyword>
<keyword evidence="5 11" id="KW-0732">Signal</keyword>
<evidence type="ECO:0000256" key="4">
    <source>
        <dbReference type="ARBA" id="ARBA00012350"/>
    </source>
</evidence>
<dbReference type="EMBL" id="JAADJZ010000025">
    <property type="protein sequence ID" value="KAF2867030.1"/>
    <property type="molecule type" value="Genomic_DNA"/>
</dbReference>
<comment type="similarity">
    <text evidence="3">Belongs to the glycosyl hydrolase 76 family.</text>
</comment>
<sequence>MRFISTFGAVLLPLSALVGAIELNPDDEASLKSVTRAYAHGLMSHYKNNATDLPKEEIGIFPKPHFWWAAGAAWGGMIEYTQCTGDESHVKTLTEALVANYGPNNDVVLPWRKDQEGNDDQAFWLLALMSALEYQFPDPKQAPASYLEVAEKGFRSIVDRWDESSCGGGLKWQIYPDSAAGYNYKNSISNGAVFALGARLARYTGNQDYADWSVKIYDWMKKVKFIGDEFQVFDGADDRNDCAEEKKDKTEWSYNNAMMLQGSAFMYDFTNGDGAWKDRTSGFLDRSGIFFKPDDNSVDIMYEPACETGTKGRVCNIDQQSFKAYLSRMMAKCAIMAPFTKEKVTKYLRTSAVAAAKSCSGGQDGITCGSKWYTGSWDGTFGVGQQLSALEVTQALLMIKQNVLPSKGGDSKPKPSSTPTPTPTPEASSTPAASSASSSEASSNAPASDAPASETPSATDAPSTPDSTGAPSTPSSIGAPSVPDASSAPVPVNPNSPSNGTATAKPDGQYGEALPTGGACTCTPTSTTTIYLPPTAPTAVPVVPPPSPPFTTGRPVTPPTNSTKPLPEEFTGAAVKMTGVSMLGGAIVVAFMAALL</sequence>
<dbReference type="GO" id="GO:0012505">
    <property type="term" value="C:endomembrane system"/>
    <property type="evidence" value="ECO:0007669"/>
    <property type="project" value="UniProtKB-SubCell"/>
</dbReference>
<comment type="catalytic activity">
    <reaction evidence="1">
        <text>Random hydrolysis of (1-&gt;6)-alpha-D-mannosidic linkages in unbranched (1-&gt;6)-mannans.</text>
        <dbReference type="EC" id="3.2.1.101"/>
    </reaction>
</comment>
<evidence type="ECO:0000256" key="8">
    <source>
        <dbReference type="ARBA" id="ARBA00023180"/>
    </source>
</evidence>
<dbReference type="FunFam" id="1.50.10.20:FF:000006">
    <property type="entry name" value="Mannan endo-1,6-alpha-mannosidase"/>
    <property type="match status" value="1"/>
</dbReference>
<keyword evidence="13" id="KW-1185">Reference proteome</keyword>
<feature type="compositionally biased region" description="Low complexity" evidence="10">
    <location>
        <begin position="425"/>
        <end position="453"/>
    </location>
</feature>
<dbReference type="InterPro" id="IPR014480">
    <property type="entry name" value="Mannan-1_6-alpha_mannosidase"/>
</dbReference>
<keyword evidence="6 12" id="KW-0378">Hydrolase</keyword>
<evidence type="ECO:0000256" key="2">
    <source>
        <dbReference type="ARBA" id="ARBA00004308"/>
    </source>
</evidence>
<dbReference type="GO" id="GO:0008496">
    <property type="term" value="F:mannan endo-1,6-alpha-mannosidase activity"/>
    <property type="evidence" value="ECO:0007669"/>
    <property type="project" value="UniProtKB-EC"/>
</dbReference>
<gene>
    <name evidence="12" type="ORF">BDV95DRAFT_503674</name>
</gene>
<evidence type="ECO:0000256" key="11">
    <source>
        <dbReference type="SAM" id="SignalP"/>
    </source>
</evidence>